<dbReference type="AlphaFoldDB" id="A0A914E9A1"/>
<keyword evidence="4 6" id="KW-1133">Transmembrane helix</keyword>
<dbReference type="PANTHER" id="PTHR43461">
    <property type="entry name" value="TRANSMEMBRANE PROTEIN 256"/>
    <property type="match status" value="1"/>
</dbReference>
<comment type="subcellular location">
    <subcellularLocation>
        <location evidence="1">Membrane</location>
        <topology evidence="1">Multi-pass membrane protein</topology>
    </subcellularLocation>
</comment>
<sequence length="176" mass="19635">MDPFVNAVQDSINWFYSLPEFFFDLKKVPDPRPLGGFSHNSASNTLNRSCCHKPVATPIVTSTFDMATFTRIAGLSGTAAIALSAYGAHVLSQRDIAENRKKVFETANKTHIVHTLALMLSHRSNFPKITAGLFIAGLIFFCGPCYHYSVWNDERLRKYTPLGGILFMLGWLSFVL</sequence>
<evidence type="ECO:0000256" key="3">
    <source>
        <dbReference type="ARBA" id="ARBA00022692"/>
    </source>
</evidence>
<comment type="similarity">
    <text evidence="2">Belongs to the TMEM256 family.</text>
</comment>
<feature type="transmembrane region" description="Helical" evidence="6">
    <location>
        <begin position="129"/>
        <end position="150"/>
    </location>
</feature>
<evidence type="ECO:0000313" key="8">
    <source>
        <dbReference type="WBParaSite" id="ACRNAN_scaffold6633.g12814.t1"/>
    </source>
</evidence>
<dbReference type="GO" id="GO:0016020">
    <property type="term" value="C:membrane"/>
    <property type="evidence" value="ECO:0007669"/>
    <property type="project" value="UniProtKB-SubCell"/>
</dbReference>
<accession>A0A914E9A1</accession>
<keyword evidence="5 6" id="KW-0472">Membrane</keyword>
<protein>
    <submittedName>
        <fullName evidence="8">Transmembrane protein 256 homolog</fullName>
    </submittedName>
</protein>
<evidence type="ECO:0000256" key="6">
    <source>
        <dbReference type="SAM" id="Phobius"/>
    </source>
</evidence>
<name>A0A914E9A1_9BILA</name>
<evidence type="ECO:0000256" key="5">
    <source>
        <dbReference type="ARBA" id="ARBA00023136"/>
    </source>
</evidence>
<keyword evidence="3 6" id="KW-0812">Transmembrane</keyword>
<keyword evidence="7" id="KW-1185">Reference proteome</keyword>
<evidence type="ECO:0000313" key="7">
    <source>
        <dbReference type="Proteomes" id="UP000887540"/>
    </source>
</evidence>
<dbReference type="PANTHER" id="PTHR43461:SF1">
    <property type="entry name" value="TRANSMEMBRANE PROTEIN 256"/>
    <property type="match status" value="1"/>
</dbReference>
<dbReference type="Proteomes" id="UP000887540">
    <property type="component" value="Unplaced"/>
</dbReference>
<evidence type="ECO:0000256" key="4">
    <source>
        <dbReference type="ARBA" id="ARBA00022989"/>
    </source>
</evidence>
<dbReference type="InterPro" id="IPR006696">
    <property type="entry name" value="DUF423"/>
</dbReference>
<reference evidence="8" key="1">
    <citation type="submission" date="2022-11" db="UniProtKB">
        <authorList>
            <consortium name="WormBaseParasite"/>
        </authorList>
    </citation>
    <scope>IDENTIFICATION</scope>
</reference>
<feature type="transmembrane region" description="Helical" evidence="6">
    <location>
        <begin position="156"/>
        <end position="175"/>
    </location>
</feature>
<evidence type="ECO:0000256" key="1">
    <source>
        <dbReference type="ARBA" id="ARBA00004141"/>
    </source>
</evidence>
<organism evidence="7 8">
    <name type="scientific">Acrobeloides nanus</name>
    <dbReference type="NCBI Taxonomy" id="290746"/>
    <lineage>
        <taxon>Eukaryota</taxon>
        <taxon>Metazoa</taxon>
        <taxon>Ecdysozoa</taxon>
        <taxon>Nematoda</taxon>
        <taxon>Chromadorea</taxon>
        <taxon>Rhabditida</taxon>
        <taxon>Tylenchina</taxon>
        <taxon>Cephalobomorpha</taxon>
        <taxon>Cephaloboidea</taxon>
        <taxon>Cephalobidae</taxon>
        <taxon>Acrobeloides</taxon>
    </lineage>
</organism>
<dbReference type="WBParaSite" id="ACRNAN_scaffold6633.g12814.t1">
    <property type="protein sequence ID" value="ACRNAN_scaffold6633.g12814.t1"/>
    <property type="gene ID" value="ACRNAN_scaffold6633.g12814"/>
</dbReference>
<feature type="transmembrane region" description="Helical" evidence="6">
    <location>
        <begin position="72"/>
        <end position="92"/>
    </location>
</feature>
<dbReference type="Pfam" id="PF04241">
    <property type="entry name" value="DUF423"/>
    <property type="match status" value="1"/>
</dbReference>
<evidence type="ECO:0000256" key="2">
    <source>
        <dbReference type="ARBA" id="ARBA00006208"/>
    </source>
</evidence>
<proteinExistence type="inferred from homology"/>